<gene>
    <name evidence="1" type="primary">LOC114348822</name>
</gene>
<protein>
    <submittedName>
        <fullName evidence="1">Uncharacterized protein LOC114348822</fullName>
    </submittedName>
</protein>
<dbReference type="InParanoid" id="A0A6P7H905"/>
<dbReference type="PANTHER" id="PTHR10773:SF19">
    <property type="match status" value="1"/>
</dbReference>
<reference evidence="1" key="1">
    <citation type="submission" date="2025-08" db="UniProtKB">
        <authorList>
            <consortium name="RefSeq"/>
        </authorList>
    </citation>
    <scope>IDENTIFICATION</scope>
    <source>
        <tissue evidence="1">Whole insect</tissue>
    </source>
</reference>
<name>A0A6P7H905_DIAVI</name>
<dbReference type="RefSeq" id="XP_028155102.1">
    <property type="nucleotide sequence ID" value="XM_028299301.1"/>
</dbReference>
<proteinExistence type="predicted"/>
<sequence>MKGEVYMGFSKKSGKIKQNMPRKAKSLKEACTSKKCLNSKLRYCKEFTEQCRSHIFKKFWGMTWDQRKVFVASHVFKTPTFKSNKENSRRQGTYTYYLHDGNENLQVYRTMFTNTLDIGYKTIHYWVDNSSCGMTDESSCVSTKKMVQNRYTESHKYLEQFFESLPKLPSHYCRNETQKLYLEYSFTSMSDLYGVYVNSFCQEKNITPLGRNVFSQRFKENNFALYTPKETNAIFVLHLNTRIRLKKNTELI</sequence>
<accession>A0A6P7H905</accession>
<dbReference type="AlphaFoldDB" id="A0A6P7H905"/>
<dbReference type="PANTHER" id="PTHR10773">
    <property type="entry name" value="DNA-DIRECTED RNA POLYMERASES I, II, AND III SUBUNIT RPABC2"/>
    <property type="match status" value="1"/>
</dbReference>
<organism evidence="1">
    <name type="scientific">Diabrotica virgifera virgifera</name>
    <name type="common">western corn rootworm</name>
    <dbReference type="NCBI Taxonomy" id="50390"/>
    <lineage>
        <taxon>Eukaryota</taxon>
        <taxon>Metazoa</taxon>
        <taxon>Ecdysozoa</taxon>
        <taxon>Arthropoda</taxon>
        <taxon>Hexapoda</taxon>
        <taxon>Insecta</taxon>
        <taxon>Pterygota</taxon>
        <taxon>Neoptera</taxon>
        <taxon>Endopterygota</taxon>
        <taxon>Coleoptera</taxon>
        <taxon>Polyphaga</taxon>
        <taxon>Cucujiformia</taxon>
        <taxon>Chrysomeloidea</taxon>
        <taxon>Chrysomelidae</taxon>
        <taxon>Galerucinae</taxon>
        <taxon>Diabroticina</taxon>
        <taxon>Diabroticites</taxon>
        <taxon>Diabrotica</taxon>
    </lineage>
</organism>
<evidence type="ECO:0000313" key="1">
    <source>
        <dbReference type="RefSeq" id="XP_028155102.1"/>
    </source>
</evidence>